<keyword evidence="4" id="KW-0676">Redox-active center</keyword>
<dbReference type="InterPro" id="IPR036249">
    <property type="entry name" value="Thioredoxin-like_sf"/>
</dbReference>
<feature type="chain" id="PRO_5045804347" evidence="5">
    <location>
        <begin position="24"/>
        <end position="469"/>
    </location>
</feature>
<dbReference type="EMBL" id="JAUQSY010000010">
    <property type="protein sequence ID" value="MDO7876133.1"/>
    <property type="molecule type" value="Genomic_DNA"/>
</dbReference>
<dbReference type="InterPro" id="IPR013740">
    <property type="entry name" value="Redoxin"/>
</dbReference>
<dbReference type="Pfam" id="PF08534">
    <property type="entry name" value="Redoxin"/>
    <property type="match status" value="1"/>
</dbReference>
<evidence type="ECO:0000256" key="4">
    <source>
        <dbReference type="ARBA" id="ARBA00023284"/>
    </source>
</evidence>
<protein>
    <submittedName>
        <fullName evidence="7">Redoxin family protein</fullName>
    </submittedName>
</protein>
<feature type="signal peptide" evidence="5">
    <location>
        <begin position="1"/>
        <end position="23"/>
    </location>
</feature>
<evidence type="ECO:0000259" key="6">
    <source>
        <dbReference type="PROSITE" id="PS51352"/>
    </source>
</evidence>
<keyword evidence="8" id="KW-1185">Reference proteome</keyword>
<sequence length="469" mass="50482">MSAFSFRCLLPVLGLGMTWAAQATTIVSGHVSHPKGKGVVVYYGHDLITGEPTGVAKGQLDAKGNFRLELPALKTPTEANFAHGEESTVLFLAPGDNLRLELDPARFDESLRYTGTGANVNNYLAQAFLKFDDYENLPEPKPAAGTTPAEKVRNAAIAERRQRQAFLKTYAAAHPLPPAARAFARQSIALSYAANMLLLPLQLGAAPGSEKLPGDYFDFLATVRPFQDSAQASGSSAYRQYLQYYTGVLPRLAGAGTSQALLAAATKQFGTSPSRDVVLTQYLTAEMNKDVSQVGPLLAGLRPTLRDSTLARQVRATYAKRLLLANGQPAPGISVRDAGGKPVSLADYRGKVVYLDFWASWCRPCLAEVPAGETLKKQFEGKDVVFLYVSIDDEEANWKKALANHPLTSPNSVHGWAKGWEDPAPVAYQVTGIPAYFLIGRDGKLISNNAPRPSEGEKTTTALTAALAK</sequence>
<dbReference type="InterPro" id="IPR013766">
    <property type="entry name" value="Thioredoxin_domain"/>
</dbReference>
<dbReference type="PANTHER" id="PTHR42852:SF6">
    <property type="entry name" value="THIOL:DISULFIDE INTERCHANGE PROTEIN DSBE"/>
    <property type="match status" value="1"/>
</dbReference>
<comment type="subcellular location">
    <subcellularLocation>
        <location evidence="1">Cell envelope</location>
    </subcellularLocation>
</comment>
<feature type="domain" description="Thioredoxin" evidence="6">
    <location>
        <begin position="324"/>
        <end position="469"/>
    </location>
</feature>
<dbReference type="SUPFAM" id="SSF52833">
    <property type="entry name" value="Thioredoxin-like"/>
    <property type="match status" value="1"/>
</dbReference>
<keyword evidence="5" id="KW-0732">Signal</keyword>
<name>A0ABT9BHY5_9BACT</name>
<accession>A0ABT9BHY5</accession>
<comment type="caution">
    <text evidence="7">The sequence shown here is derived from an EMBL/GenBank/DDBJ whole genome shotgun (WGS) entry which is preliminary data.</text>
</comment>
<dbReference type="Proteomes" id="UP001176429">
    <property type="component" value="Unassembled WGS sequence"/>
</dbReference>
<proteinExistence type="predicted"/>
<dbReference type="PANTHER" id="PTHR42852">
    <property type="entry name" value="THIOL:DISULFIDE INTERCHANGE PROTEIN DSBE"/>
    <property type="match status" value="1"/>
</dbReference>
<keyword evidence="2" id="KW-0201">Cytochrome c-type biogenesis</keyword>
<dbReference type="Gene3D" id="3.40.30.10">
    <property type="entry name" value="Glutaredoxin"/>
    <property type="match status" value="1"/>
</dbReference>
<reference evidence="7" key="1">
    <citation type="submission" date="2023-07" db="EMBL/GenBank/DDBJ databases">
        <authorList>
            <person name="Kim M.K."/>
        </authorList>
    </citation>
    <scope>NUCLEOTIDE SEQUENCE</scope>
    <source>
        <strain evidence="7">ASUV-10-1</strain>
    </source>
</reference>
<dbReference type="CDD" id="cd02966">
    <property type="entry name" value="TlpA_like_family"/>
    <property type="match status" value="1"/>
</dbReference>
<evidence type="ECO:0000256" key="1">
    <source>
        <dbReference type="ARBA" id="ARBA00004196"/>
    </source>
</evidence>
<dbReference type="RefSeq" id="WP_305007488.1">
    <property type="nucleotide sequence ID" value="NZ_JAUQSY010000010.1"/>
</dbReference>
<evidence type="ECO:0000256" key="3">
    <source>
        <dbReference type="ARBA" id="ARBA00023157"/>
    </source>
</evidence>
<gene>
    <name evidence="7" type="ORF">Q5H93_15420</name>
</gene>
<organism evidence="7 8">
    <name type="scientific">Hymenobacter aranciens</name>
    <dbReference type="NCBI Taxonomy" id="3063996"/>
    <lineage>
        <taxon>Bacteria</taxon>
        <taxon>Pseudomonadati</taxon>
        <taxon>Bacteroidota</taxon>
        <taxon>Cytophagia</taxon>
        <taxon>Cytophagales</taxon>
        <taxon>Hymenobacteraceae</taxon>
        <taxon>Hymenobacter</taxon>
    </lineage>
</organism>
<evidence type="ECO:0000256" key="5">
    <source>
        <dbReference type="SAM" id="SignalP"/>
    </source>
</evidence>
<dbReference type="InterPro" id="IPR050553">
    <property type="entry name" value="Thioredoxin_ResA/DsbE_sf"/>
</dbReference>
<evidence type="ECO:0000256" key="2">
    <source>
        <dbReference type="ARBA" id="ARBA00022748"/>
    </source>
</evidence>
<evidence type="ECO:0000313" key="8">
    <source>
        <dbReference type="Proteomes" id="UP001176429"/>
    </source>
</evidence>
<keyword evidence="3" id="KW-1015">Disulfide bond</keyword>
<dbReference type="PROSITE" id="PS51352">
    <property type="entry name" value="THIOREDOXIN_2"/>
    <property type="match status" value="1"/>
</dbReference>
<evidence type="ECO:0000313" key="7">
    <source>
        <dbReference type="EMBL" id="MDO7876133.1"/>
    </source>
</evidence>